<dbReference type="Gene3D" id="1.10.3210.10">
    <property type="entry name" value="Hypothetical protein af1432"/>
    <property type="match status" value="1"/>
</dbReference>
<dbReference type="PROSITE" id="PS50113">
    <property type="entry name" value="PAC"/>
    <property type="match status" value="1"/>
</dbReference>
<feature type="domain" description="PAS" evidence="1">
    <location>
        <begin position="47"/>
        <end position="92"/>
    </location>
</feature>
<dbReference type="PANTHER" id="PTHR43155">
    <property type="entry name" value="CYCLIC DI-GMP PHOSPHODIESTERASE PA4108-RELATED"/>
    <property type="match status" value="1"/>
</dbReference>
<dbReference type="CDD" id="cd01949">
    <property type="entry name" value="GGDEF"/>
    <property type="match status" value="1"/>
</dbReference>
<dbReference type="InterPro" id="IPR000160">
    <property type="entry name" value="GGDEF_dom"/>
</dbReference>
<dbReference type="SMART" id="SM00091">
    <property type="entry name" value="PAS"/>
    <property type="match status" value="1"/>
</dbReference>
<dbReference type="SUPFAM" id="SSF55785">
    <property type="entry name" value="PYP-like sensor domain (PAS domain)"/>
    <property type="match status" value="1"/>
</dbReference>
<keyword evidence="6" id="KW-1185">Reference proteome</keyword>
<evidence type="ECO:0000313" key="5">
    <source>
        <dbReference type="EMBL" id="SMB99786.1"/>
    </source>
</evidence>
<dbReference type="InterPro" id="IPR029787">
    <property type="entry name" value="Nucleotide_cyclase"/>
</dbReference>
<dbReference type="PANTHER" id="PTHR43155:SF2">
    <property type="entry name" value="CYCLIC DI-GMP PHOSPHODIESTERASE PA4108"/>
    <property type="match status" value="1"/>
</dbReference>
<dbReference type="SMART" id="SM00267">
    <property type="entry name" value="GGDEF"/>
    <property type="match status" value="1"/>
</dbReference>
<dbReference type="AlphaFoldDB" id="A0A1W1W2G8"/>
<name>A0A1W1W2G8_9FIRM</name>
<evidence type="ECO:0000259" key="2">
    <source>
        <dbReference type="PROSITE" id="PS50113"/>
    </source>
</evidence>
<dbReference type="RefSeq" id="WP_084666746.1">
    <property type="nucleotide sequence ID" value="NZ_LT838272.1"/>
</dbReference>
<dbReference type="InterPro" id="IPR000700">
    <property type="entry name" value="PAS-assoc_C"/>
</dbReference>
<dbReference type="NCBIfam" id="TIGR00254">
    <property type="entry name" value="GGDEF"/>
    <property type="match status" value="1"/>
</dbReference>
<dbReference type="SUPFAM" id="SSF55073">
    <property type="entry name" value="Nucleotide cyclase"/>
    <property type="match status" value="1"/>
</dbReference>
<dbReference type="EMBL" id="LT838272">
    <property type="protein sequence ID" value="SMB99786.1"/>
    <property type="molecule type" value="Genomic_DNA"/>
</dbReference>
<feature type="domain" description="PAC" evidence="2">
    <location>
        <begin position="137"/>
        <end position="187"/>
    </location>
</feature>
<evidence type="ECO:0000313" key="6">
    <source>
        <dbReference type="Proteomes" id="UP000192569"/>
    </source>
</evidence>
<dbReference type="Pfam" id="PF13487">
    <property type="entry name" value="HD_5"/>
    <property type="match status" value="1"/>
</dbReference>
<feature type="domain" description="GGDEF" evidence="3">
    <location>
        <begin position="216"/>
        <end position="348"/>
    </location>
</feature>
<dbReference type="OrthoDB" id="10822at2"/>
<dbReference type="InterPro" id="IPR013767">
    <property type="entry name" value="PAS_fold"/>
</dbReference>
<dbReference type="SUPFAM" id="SSF109604">
    <property type="entry name" value="HD-domain/PDEase-like"/>
    <property type="match status" value="1"/>
</dbReference>
<dbReference type="InterPro" id="IPR037522">
    <property type="entry name" value="HD_GYP_dom"/>
</dbReference>
<protein>
    <submittedName>
        <fullName evidence="5">PAS domain S-box-containing protein/diguanylate cyclase (GGDEF) domain-containing protein</fullName>
    </submittedName>
</protein>
<accession>A0A1W1W2G8</accession>
<dbReference type="PROSITE" id="PS50112">
    <property type="entry name" value="PAS"/>
    <property type="match status" value="1"/>
</dbReference>
<dbReference type="Pfam" id="PF00990">
    <property type="entry name" value="GGDEF"/>
    <property type="match status" value="1"/>
</dbReference>
<dbReference type="PROSITE" id="PS51832">
    <property type="entry name" value="HD_GYP"/>
    <property type="match status" value="1"/>
</dbReference>
<dbReference type="PROSITE" id="PS50887">
    <property type="entry name" value="GGDEF"/>
    <property type="match status" value="1"/>
</dbReference>
<dbReference type="CDD" id="cd00077">
    <property type="entry name" value="HDc"/>
    <property type="match status" value="1"/>
</dbReference>
<reference evidence="5 6" key="1">
    <citation type="submission" date="2017-04" db="EMBL/GenBank/DDBJ databases">
        <authorList>
            <person name="Afonso C.L."/>
            <person name="Miller P.J."/>
            <person name="Scott M.A."/>
            <person name="Spackman E."/>
            <person name="Goraichik I."/>
            <person name="Dimitrov K.M."/>
            <person name="Suarez D.L."/>
            <person name="Swayne D.E."/>
        </authorList>
    </citation>
    <scope>NUCLEOTIDE SEQUENCE [LARGE SCALE GENOMIC DNA]</scope>
    <source>
        <strain evidence="5 6">ToBE</strain>
    </source>
</reference>
<dbReference type="GO" id="GO:0006355">
    <property type="term" value="P:regulation of DNA-templated transcription"/>
    <property type="evidence" value="ECO:0007669"/>
    <property type="project" value="InterPro"/>
</dbReference>
<gene>
    <name evidence="5" type="ORF">SAMN00808754_3090</name>
</gene>
<dbReference type="Gene3D" id="3.30.70.270">
    <property type="match status" value="1"/>
</dbReference>
<evidence type="ECO:0000259" key="4">
    <source>
        <dbReference type="PROSITE" id="PS51832"/>
    </source>
</evidence>
<dbReference type="Pfam" id="PF00989">
    <property type="entry name" value="PAS"/>
    <property type="match status" value="1"/>
</dbReference>
<dbReference type="InterPro" id="IPR035965">
    <property type="entry name" value="PAS-like_dom_sf"/>
</dbReference>
<evidence type="ECO:0000259" key="3">
    <source>
        <dbReference type="PROSITE" id="PS50887"/>
    </source>
</evidence>
<organism evidence="5 6">
    <name type="scientific">Thermanaeromonas toyohensis ToBE</name>
    <dbReference type="NCBI Taxonomy" id="698762"/>
    <lineage>
        <taxon>Bacteria</taxon>
        <taxon>Bacillati</taxon>
        <taxon>Bacillota</taxon>
        <taxon>Clostridia</taxon>
        <taxon>Neomoorellales</taxon>
        <taxon>Neomoorellaceae</taxon>
        <taxon>Thermanaeromonas</taxon>
    </lineage>
</organism>
<sequence length="526" mass="59365">MNLSQRKDELHQLVEALPEEKTEVAKEVLTLLLNHGSGIPPEGLVERLHLLERIIDCLPDATLAVDRQGRVLVWNLAMEEMTGVKKEEILGKGEYAYAIPFYGIQRPILVDILLGNGKEWEQEYEKVERKGHILIGEGFAPCAYGGRGLHFWTLVAPIHDDRGNLLGAVQCIRDIGERKRMEEELRLWSTRDALTGLYNRAFFEEELQRLEKGRSFPISLVLCDLDGLKIVNDMLGHEQGDELLRRAAKVIAGCVRGSDVVARVGGDEFAIILPQTGRKTAEEVARRIIEAAEKDTAQHPDLPLSISVGAATAEDNSRPLREVYKEADDAMYMNKLASGKDPRAAVIRALKAALAEKDFHNTERMKKMVCLLGEAMGLSREEMDNLRLLVDVHDIGKLVVPASILLKPGPLTEEEWEEVRRHPEVGYRIALSSGELARVAPYILQHHERWDGRGYPQGLRGEQIHLLSRILAIADAYDAMTLKRPYRRPLTHEEALQELKRCAGKQFDPHLIEIFVKLFPLRKYPP</sequence>
<dbReference type="InterPro" id="IPR043128">
    <property type="entry name" value="Rev_trsase/Diguanyl_cyclase"/>
</dbReference>
<dbReference type="STRING" id="698762.SAMN00808754_3090"/>
<dbReference type="Proteomes" id="UP000192569">
    <property type="component" value="Chromosome I"/>
</dbReference>
<proteinExistence type="predicted"/>
<dbReference type="Gene3D" id="3.30.450.20">
    <property type="entry name" value="PAS domain"/>
    <property type="match status" value="1"/>
</dbReference>
<dbReference type="CDD" id="cd00130">
    <property type="entry name" value="PAS"/>
    <property type="match status" value="1"/>
</dbReference>
<dbReference type="NCBIfam" id="TIGR00229">
    <property type="entry name" value="sensory_box"/>
    <property type="match status" value="1"/>
</dbReference>
<dbReference type="InterPro" id="IPR000014">
    <property type="entry name" value="PAS"/>
</dbReference>
<dbReference type="InterPro" id="IPR003607">
    <property type="entry name" value="HD/PDEase_dom"/>
</dbReference>
<evidence type="ECO:0000259" key="1">
    <source>
        <dbReference type="PROSITE" id="PS50112"/>
    </source>
</evidence>
<feature type="domain" description="HD-GYP" evidence="4">
    <location>
        <begin position="336"/>
        <end position="526"/>
    </location>
</feature>